<dbReference type="EMBL" id="JBEWSZ010000008">
    <property type="protein sequence ID" value="MET2832228.1"/>
    <property type="molecule type" value="Genomic_DNA"/>
</dbReference>
<proteinExistence type="predicted"/>
<sequence>MSSNKRIASPAPASASAPAPESKGQSYKSLGVLLTILVFAAILFMWLKPLWCGTCYYVDSIQMSAAFQKFGFQSDYLKQQLAYADASVAPDALDLSFDFDESGRNRSVGYQGRHLDPDFKDIGTIRFKLNPNEKVSHILYFSGIDYKIPVVDISVSDVIQIIQYYMGIRRNTIDIYLDCESNCSIIDVSARLVFNKDSGNSMEITGSDMKLYFDHGEETAFLPIMIPSRTQPIPLDLVRFIAFKAKSVLDSCAYDVIQRSHFPTTEALDHKSEPVILFSSMPIPQDYCTLSMLSMRYFEGGDFSDVAGYIFEFGAMMHGENRLQFDMLDEFARWKTDPKYDGEGATWLNERICEENSELMDVGTLHRFLLVKLGLAKQWPLYECPKKKEK</sequence>
<reference evidence="3 4" key="1">
    <citation type="submission" date="2024-06" db="EMBL/GenBank/DDBJ databases">
        <authorList>
            <person name="Kim D.-U."/>
        </authorList>
    </citation>
    <scope>NUCLEOTIDE SEQUENCE [LARGE SCALE GENOMIC DNA]</scope>
    <source>
        <strain evidence="3 4">KACC15460</strain>
    </source>
</reference>
<evidence type="ECO:0000256" key="2">
    <source>
        <dbReference type="SAM" id="Phobius"/>
    </source>
</evidence>
<comment type="caution">
    <text evidence="3">The sequence shown here is derived from an EMBL/GenBank/DDBJ whole genome shotgun (WGS) entry which is preliminary data.</text>
</comment>
<feature type="region of interest" description="Disordered" evidence="1">
    <location>
        <begin position="1"/>
        <end position="23"/>
    </location>
</feature>
<evidence type="ECO:0000256" key="1">
    <source>
        <dbReference type="SAM" id="MobiDB-lite"/>
    </source>
</evidence>
<keyword evidence="2" id="KW-0472">Membrane</keyword>
<keyword evidence="4" id="KW-1185">Reference proteome</keyword>
<feature type="transmembrane region" description="Helical" evidence="2">
    <location>
        <begin position="30"/>
        <end position="47"/>
    </location>
</feature>
<dbReference type="Proteomes" id="UP001548832">
    <property type="component" value="Unassembled WGS sequence"/>
</dbReference>
<keyword evidence="2" id="KW-0812">Transmembrane</keyword>
<feature type="compositionally biased region" description="Low complexity" evidence="1">
    <location>
        <begin position="8"/>
        <end position="20"/>
    </location>
</feature>
<keyword evidence="2" id="KW-1133">Transmembrane helix</keyword>
<dbReference type="RefSeq" id="WP_354464451.1">
    <property type="nucleotide sequence ID" value="NZ_JBEWSZ010000008.1"/>
</dbReference>
<accession>A0ABV2DS17</accession>
<evidence type="ECO:0000313" key="4">
    <source>
        <dbReference type="Proteomes" id="UP001548832"/>
    </source>
</evidence>
<gene>
    <name evidence="3" type="ORF">ABVQ20_35320</name>
</gene>
<name>A0ABV2DS17_9HYPH</name>
<protein>
    <submittedName>
        <fullName evidence="3">Uncharacterized protein</fullName>
    </submittedName>
</protein>
<organism evidence="3 4">
    <name type="scientific">Mesorhizobium shangrilense</name>
    <dbReference type="NCBI Taxonomy" id="460060"/>
    <lineage>
        <taxon>Bacteria</taxon>
        <taxon>Pseudomonadati</taxon>
        <taxon>Pseudomonadota</taxon>
        <taxon>Alphaproteobacteria</taxon>
        <taxon>Hyphomicrobiales</taxon>
        <taxon>Phyllobacteriaceae</taxon>
        <taxon>Mesorhizobium</taxon>
    </lineage>
</organism>
<evidence type="ECO:0000313" key="3">
    <source>
        <dbReference type="EMBL" id="MET2832228.1"/>
    </source>
</evidence>